<feature type="transmembrane region" description="Helical" evidence="1">
    <location>
        <begin position="350"/>
        <end position="369"/>
    </location>
</feature>
<evidence type="ECO:0000313" key="3">
    <source>
        <dbReference type="Proteomes" id="UP000502005"/>
    </source>
</evidence>
<dbReference type="Pfam" id="PF19528">
    <property type="entry name" value="DUF6056"/>
    <property type="match status" value="1"/>
</dbReference>
<keyword evidence="1" id="KW-0812">Transmembrane</keyword>
<keyword evidence="1" id="KW-1133">Transmembrane helix</keyword>
<keyword evidence="1" id="KW-0472">Membrane</keyword>
<dbReference type="AlphaFoldDB" id="A0A6B9G8W2"/>
<feature type="transmembrane region" description="Helical" evidence="1">
    <location>
        <begin position="381"/>
        <end position="401"/>
    </location>
</feature>
<dbReference type="EMBL" id="CP024768">
    <property type="protein sequence ID" value="QGY29309.1"/>
    <property type="molecule type" value="Genomic_DNA"/>
</dbReference>
<dbReference type="RefSeq" id="WP_208715162.1">
    <property type="nucleotide sequence ID" value="NZ_CP024768.1"/>
</dbReference>
<name>A0A6B9G8W2_PANCY</name>
<feature type="transmembrane region" description="Helical" evidence="1">
    <location>
        <begin position="321"/>
        <end position="341"/>
    </location>
</feature>
<feature type="transmembrane region" description="Helical" evidence="1">
    <location>
        <begin position="74"/>
        <end position="94"/>
    </location>
</feature>
<feature type="transmembrane region" description="Helical" evidence="1">
    <location>
        <begin position="255"/>
        <end position="274"/>
    </location>
</feature>
<evidence type="ECO:0000256" key="1">
    <source>
        <dbReference type="SAM" id="Phobius"/>
    </source>
</evidence>
<sequence>MTRTFTSLFFIIFLGAFAYLKLKGISHYSDDVVFSQEAHTPDIFQWLLTRYQSWSSRTAIEFALLKIINHKQTWAFLNSFLFAVTVCSFSWIVAKNKKDAILASLFFVLVILFTIKKGFIKEGILWMTGSVNYLWPFALSILGFALLKRCTTEQNLYRNAIVAAVIFFFSSFSEQIVVINLFLLPTIAVLYRGPVRKAALISLAATLLVFAYIIVSPGNTRRLYLEIGRWMPDFVNLNFVDKVLMGLNLAFDQMFTVQPIAVGIIYLCLALTLRNNKKAQIFSLLLLIATIILSLIERRVFAASGFDTIYKFTSENITSTFAIARAATVILFALATTLLLFRAQQERKTAWLSAIVYIVSYSGTVMLGLSPTVYASGQRVLMVSGMMASALAAYLALQACAMNRNKLIR</sequence>
<feature type="transmembrane region" description="Helical" evidence="1">
    <location>
        <begin position="160"/>
        <end position="191"/>
    </location>
</feature>
<evidence type="ECO:0000313" key="2">
    <source>
        <dbReference type="EMBL" id="QGY29309.1"/>
    </source>
</evidence>
<organism evidence="2 3">
    <name type="scientific">Pantoea cypripedii</name>
    <name type="common">Pectobacterium cypripedii</name>
    <name type="synonym">Erwinia cypripedii</name>
    <dbReference type="NCBI Taxonomy" id="55209"/>
    <lineage>
        <taxon>Bacteria</taxon>
        <taxon>Pseudomonadati</taxon>
        <taxon>Pseudomonadota</taxon>
        <taxon>Gammaproteobacteria</taxon>
        <taxon>Enterobacterales</taxon>
        <taxon>Erwiniaceae</taxon>
        <taxon>Pantoea</taxon>
    </lineage>
</organism>
<feature type="transmembrane region" description="Helical" evidence="1">
    <location>
        <begin position="100"/>
        <end position="119"/>
    </location>
</feature>
<protein>
    <submittedName>
        <fullName evidence="2">Uncharacterized protein</fullName>
    </submittedName>
</protein>
<gene>
    <name evidence="2" type="ORF">CUN67_10345</name>
</gene>
<proteinExistence type="predicted"/>
<feature type="transmembrane region" description="Helical" evidence="1">
    <location>
        <begin position="198"/>
        <end position="215"/>
    </location>
</feature>
<feature type="transmembrane region" description="Helical" evidence="1">
    <location>
        <begin position="6"/>
        <end position="22"/>
    </location>
</feature>
<dbReference type="Proteomes" id="UP000502005">
    <property type="component" value="Chromosome"/>
</dbReference>
<reference evidence="2 3" key="1">
    <citation type="submission" date="2017-11" db="EMBL/GenBank/DDBJ databases">
        <title>Genome sequence of Pantoea cypripedii NE1.</title>
        <authorList>
            <person name="Nascimento F.X."/>
        </authorList>
    </citation>
    <scope>NUCLEOTIDE SEQUENCE [LARGE SCALE GENOMIC DNA]</scope>
    <source>
        <strain evidence="2 3">NE1</strain>
    </source>
</reference>
<feature type="transmembrane region" description="Helical" evidence="1">
    <location>
        <begin position="281"/>
        <end position="301"/>
    </location>
</feature>
<dbReference type="InterPro" id="IPR045691">
    <property type="entry name" value="DUF6056"/>
</dbReference>
<feature type="transmembrane region" description="Helical" evidence="1">
    <location>
        <begin position="131"/>
        <end position="148"/>
    </location>
</feature>
<accession>A0A6B9G8W2</accession>